<keyword evidence="2" id="KW-0436">Ligase</keyword>
<dbReference type="PANTHER" id="PTHR47917:SF1">
    <property type="entry name" value="COENZYME F420:L-GLUTAMATE LIGASE"/>
    <property type="match status" value="1"/>
</dbReference>
<sequence>MTAPPQPVSIRPVGFDAEVTPAMDLPAVLGDLLRPALSPGDVVVVTSKIVSKWLGLFAPVGVERPDLVLQQSDSVVAERANDSGTTRVVQAVAGPVMAGAGIDASNSGDDRLLLLPRDPDDVARRVRHEIAEILQRPTDFAVVLSDTSGRAWRGGLTDFALGAAGLRPVDDLRGLPDTAGRDLAVTVRNIADEVASAADLVKGKIDRVPVALLSGLESFVTVDDGPGAAGLVRTGPSDWFALGRAEAVRAALGVAPGTPLSAEVGIESVAPEPLPDRVARAVRVALTAADRVDVDQSAPSDDGVVIRLEGSDPVALGRVWARLEVALAGERLTGVAARDANGVCLTVRD</sequence>
<evidence type="ECO:0000313" key="3">
    <source>
        <dbReference type="Proteomes" id="UP000636793"/>
    </source>
</evidence>
<comment type="caution">
    <text evidence="2">The sequence shown here is derived from an EMBL/GenBank/DDBJ whole genome shotgun (WGS) entry which is preliminary data.</text>
</comment>
<dbReference type="EMBL" id="BMHI01000005">
    <property type="protein sequence ID" value="GGB38982.1"/>
    <property type="molecule type" value="Genomic_DNA"/>
</dbReference>
<name>A0A916WY97_9MICO</name>
<dbReference type="GO" id="GO:0052618">
    <property type="term" value="F:coenzyme F420-0:L-glutamate ligase activity"/>
    <property type="evidence" value="ECO:0007669"/>
    <property type="project" value="TreeGrafter"/>
</dbReference>
<accession>A0A916WY97</accession>
<keyword evidence="3" id="KW-1185">Reference proteome</keyword>
<dbReference type="RefSeq" id="WP_188838061.1">
    <property type="nucleotide sequence ID" value="NZ_BMHI01000005.1"/>
</dbReference>
<reference evidence="2" key="1">
    <citation type="journal article" date="2014" name="Int. J. Syst. Evol. Microbiol.">
        <title>Complete genome sequence of Corynebacterium casei LMG S-19264T (=DSM 44701T), isolated from a smear-ripened cheese.</title>
        <authorList>
            <consortium name="US DOE Joint Genome Institute (JGI-PGF)"/>
            <person name="Walter F."/>
            <person name="Albersmeier A."/>
            <person name="Kalinowski J."/>
            <person name="Ruckert C."/>
        </authorList>
    </citation>
    <scope>NUCLEOTIDE SEQUENCE</scope>
    <source>
        <strain evidence="2">CGMCC 1.15085</strain>
    </source>
</reference>
<dbReference type="Gene3D" id="3.30.1330.100">
    <property type="entry name" value="CofE-like"/>
    <property type="match status" value="1"/>
</dbReference>
<dbReference type="AlphaFoldDB" id="A0A916WY97"/>
<dbReference type="Pfam" id="PF01996">
    <property type="entry name" value="F420_ligase"/>
    <property type="match status" value="1"/>
</dbReference>
<feature type="domain" description="Coenzyme F420:L-glutamate ligase-like" evidence="1">
    <location>
        <begin position="66"/>
        <end position="215"/>
    </location>
</feature>
<dbReference type="InterPro" id="IPR002847">
    <property type="entry name" value="F420-0_gamma-glut_ligase-dom"/>
</dbReference>
<evidence type="ECO:0000259" key="1">
    <source>
        <dbReference type="Pfam" id="PF01996"/>
    </source>
</evidence>
<protein>
    <submittedName>
        <fullName evidence="2">F420-0--gamma-glutamyl ligase</fullName>
    </submittedName>
</protein>
<organism evidence="2 3">
    <name type="scientific">Flexivirga endophytica</name>
    <dbReference type="NCBI Taxonomy" id="1849103"/>
    <lineage>
        <taxon>Bacteria</taxon>
        <taxon>Bacillati</taxon>
        <taxon>Actinomycetota</taxon>
        <taxon>Actinomycetes</taxon>
        <taxon>Micrococcales</taxon>
        <taxon>Dermacoccaceae</taxon>
        <taxon>Flexivirga</taxon>
    </lineage>
</organism>
<dbReference type="Proteomes" id="UP000636793">
    <property type="component" value="Unassembled WGS sequence"/>
</dbReference>
<dbReference type="PANTHER" id="PTHR47917">
    <property type="match status" value="1"/>
</dbReference>
<reference evidence="2" key="2">
    <citation type="submission" date="2020-09" db="EMBL/GenBank/DDBJ databases">
        <authorList>
            <person name="Sun Q."/>
            <person name="Zhou Y."/>
        </authorList>
    </citation>
    <scope>NUCLEOTIDE SEQUENCE</scope>
    <source>
        <strain evidence="2">CGMCC 1.15085</strain>
    </source>
</reference>
<proteinExistence type="predicted"/>
<gene>
    <name evidence="2" type="ORF">GCM10011492_32190</name>
</gene>
<evidence type="ECO:0000313" key="2">
    <source>
        <dbReference type="EMBL" id="GGB38982.1"/>
    </source>
</evidence>
<dbReference type="SUPFAM" id="SSF144010">
    <property type="entry name" value="CofE-like"/>
    <property type="match status" value="1"/>
</dbReference>